<keyword evidence="4" id="KW-1185">Reference proteome</keyword>
<sequence>MDNKITFEEIFEQNERRIHFQIRKMNIRDPHNEYFQEGLVALWNAYETYQPDKGPMATYFNYTIRNRLIDRLRKENRYEENKKKAIHEELTIRFDGNHHSNQSKATIPLVQMDNFPIDNPDFWKQLKSQLTENQWKCVYYHIIEDMPYKEIAIMENTTVDAVKSWGQQVKQKLQNPQFHQKIHLEIPTKKQ</sequence>
<dbReference type="InterPro" id="IPR013324">
    <property type="entry name" value="RNA_pol_sigma_r3/r4-like"/>
</dbReference>
<feature type="domain" description="RNA polymerase sigma factor 70 region 4 type 2" evidence="2">
    <location>
        <begin position="127"/>
        <end position="173"/>
    </location>
</feature>
<dbReference type="SUPFAM" id="SSF88659">
    <property type="entry name" value="Sigma3 and sigma4 domains of RNA polymerase sigma factors"/>
    <property type="match status" value="1"/>
</dbReference>
<dbReference type="InterPro" id="IPR013249">
    <property type="entry name" value="RNA_pol_sigma70_r4_t2"/>
</dbReference>
<dbReference type="EMBL" id="JAGGKK010000011">
    <property type="protein sequence ID" value="MBP1949357.1"/>
    <property type="molecule type" value="Genomic_DNA"/>
</dbReference>
<dbReference type="InterPro" id="IPR007627">
    <property type="entry name" value="RNA_pol_sigma70_r2"/>
</dbReference>
<evidence type="ECO:0000313" key="4">
    <source>
        <dbReference type="Proteomes" id="UP001519328"/>
    </source>
</evidence>
<reference evidence="3 4" key="1">
    <citation type="submission" date="2021-03" db="EMBL/GenBank/DDBJ databases">
        <title>Genomic Encyclopedia of Type Strains, Phase IV (KMG-IV): sequencing the most valuable type-strain genomes for metagenomic binning, comparative biology and taxonomic classification.</title>
        <authorList>
            <person name="Goeker M."/>
        </authorList>
    </citation>
    <scope>NUCLEOTIDE SEQUENCE [LARGE SCALE GENOMIC DNA]</scope>
    <source>
        <strain evidence="3 4">DSM 21085</strain>
    </source>
</reference>
<dbReference type="InterPro" id="IPR036388">
    <property type="entry name" value="WH-like_DNA-bd_sf"/>
</dbReference>
<dbReference type="Proteomes" id="UP001519328">
    <property type="component" value="Unassembled WGS sequence"/>
</dbReference>
<dbReference type="RefSeq" id="WP_209480856.1">
    <property type="nucleotide sequence ID" value="NZ_JAGGKK010000011.1"/>
</dbReference>
<evidence type="ECO:0000259" key="2">
    <source>
        <dbReference type="Pfam" id="PF08281"/>
    </source>
</evidence>
<name>A0ABS4HEL6_9BACI</name>
<evidence type="ECO:0000259" key="1">
    <source>
        <dbReference type="Pfam" id="PF04542"/>
    </source>
</evidence>
<proteinExistence type="predicted"/>
<evidence type="ECO:0000313" key="3">
    <source>
        <dbReference type="EMBL" id="MBP1949357.1"/>
    </source>
</evidence>
<gene>
    <name evidence="3" type="ORF">J2Z82_002294</name>
</gene>
<dbReference type="Gene3D" id="1.10.1740.10">
    <property type="match status" value="1"/>
</dbReference>
<comment type="caution">
    <text evidence="3">The sequence shown here is derived from an EMBL/GenBank/DDBJ whole genome shotgun (WGS) entry which is preliminary data.</text>
</comment>
<dbReference type="InterPro" id="IPR013325">
    <property type="entry name" value="RNA_pol_sigma_r2"/>
</dbReference>
<dbReference type="SUPFAM" id="SSF88946">
    <property type="entry name" value="Sigma2 domain of RNA polymerase sigma factors"/>
    <property type="match status" value="1"/>
</dbReference>
<dbReference type="Pfam" id="PF04542">
    <property type="entry name" value="Sigma70_r2"/>
    <property type="match status" value="1"/>
</dbReference>
<organism evidence="3 4">
    <name type="scientific">Virgibacillus litoralis</name>
    <dbReference type="NCBI Taxonomy" id="578221"/>
    <lineage>
        <taxon>Bacteria</taxon>
        <taxon>Bacillati</taxon>
        <taxon>Bacillota</taxon>
        <taxon>Bacilli</taxon>
        <taxon>Bacillales</taxon>
        <taxon>Bacillaceae</taxon>
        <taxon>Virgibacillus</taxon>
    </lineage>
</organism>
<dbReference type="Pfam" id="PF08281">
    <property type="entry name" value="Sigma70_r4_2"/>
    <property type="match status" value="1"/>
</dbReference>
<protein>
    <submittedName>
        <fullName evidence="3">RNA polymerase sigma factor (Sigma-70 family)</fullName>
    </submittedName>
</protein>
<feature type="domain" description="RNA polymerase sigma-70 region 2" evidence="1">
    <location>
        <begin position="11"/>
        <end position="77"/>
    </location>
</feature>
<dbReference type="Gene3D" id="1.10.10.10">
    <property type="entry name" value="Winged helix-like DNA-binding domain superfamily/Winged helix DNA-binding domain"/>
    <property type="match status" value="1"/>
</dbReference>
<dbReference type="InterPro" id="IPR014284">
    <property type="entry name" value="RNA_pol_sigma-70_dom"/>
</dbReference>
<accession>A0ABS4HEL6</accession>
<dbReference type="NCBIfam" id="TIGR02937">
    <property type="entry name" value="sigma70-ECF"/>
    <property type="match status" value="1"/>
</dbReference>